<accession>A0A857MDT9</accession>
<evidence type="ECO:0000313" key="3">
    <source>
        <dbReference type="EMBL" id="QHN40654.1"/>
    </source>
</evidence>
<evidence type="ECO:0000256" key="2">
    <source>
        <dbReference type="ARBA" id="ARBA00023063"/>
    </source>
</evidence>
<dbReference type="EMBL" id="CP045810">
    <property type="protein sequence ID" value="QHN40654.1"/>
    <property type="molecule type" value="Genomic_DNA"/>
</dbReference>
<dbReference type="InterPro" id="IPR036922">
    <property type="entry name" value="Rieske_2Fe-2S_sf"/>
</dbReference>
<dbReference type="InterPro" id="IPR012748">
    <property type="entry name" value="Rieske-like_NirD"/>
</dbReference>
<dbReference type="AlphaFoldDB" id="A0A857MDT9"/>
<name>A0A857MDT9_9ACTN</name>
<dbReference type="GO" id="GO:0042128">
    <property type="term" value="P:nitrate assimilation"/>
    <property type="evidence" value="ECO:0007669"/>
    <property type="project" value="UniProtKB-KW"/>
</dbReference>
<evidence type="ECO:0000256" key="1">
    <source>
        <dbReference type="ARBA" id="ARBA00023002"/>
    </source>
</evidence>
<gene>
    <name evidence="3" type="primary">nirD</name>
    <name evidence="3" type="ORF">GII30_17220</name>
</gene>
<sequence>MTTQQTTAQTAGDDVIVPAGTALREVTAQHPDAVDGTWVRACRLSDLSIGRGVGVLGPGFEQVALFRVPAAESDREAAAGRSKLYAVGNIDPFARAAVMSRGLTGDRDGEPMVTSPLGKQAFSLRTGVCLDDDSRSLTSYAVIVRDGAVEVFFPKR</sequence>
<dbReference type="Gene3D" id="2.102.10.10">
    <property type="entry name" value="Rieske [2Fe-2S] iron-sulphur domain"/>
    <property type="match status" value="1"/>
</dbReference>
<dbReference type="InterPro" id="IPR017881">
    <property type="entry name" value="NirD"/>
</dbReference>
<reference evidence="3" key="1">
    <citation type="journal article" date="2021" name="Nat. Microbiol.">
        <title>Cocultivation of an ultrasmall environmental parasitic bacterium with lytic ability against bacteria associated with wastewater foams.</title>
        <authorList>
            <person name="Batinovic S."/>
            <person name="Rose J.J.A."/>
            <person name="Ratcliffe J."/>
            <person name="Seviour R.J."/>
            <person name="Petrovski S."/>
        </authorList>
    </citation>
    <scope>NUCLEOTIDE SEQUENCE</scope>
    <source>
        <strain evidence="3">CON44</strain>
    </source>
</reference>
<dbReference type="PANTHER" id="PTHR40562:SF1">
    <property type="entry name" value="NITRITE REDUCTASE (NADH) SMALL SUBUNIT"/>
    <property type="match status" value="1"/>
</dbReference>
<dbReference type="PROSITE" id="PS51300">
    <property type="entry name" value="NIRD"/>
    <property type="match status" value="1"/>
</dbReference>
<dbReference type="Pfam" id="PF13806">
    <property type="entry name" value="Rieske_2"/>
    <property type="match status" value="1"/>
</dbReference>
<dbReference type="PANTHER" id="PTHR40562">
    <property type="match status" value="1"/>
</dbReference>
<dbReference type="SUPFAM" id="SSF50022">
    <property type="entry name" value="ISP domain"/>
    <property type="match status" value="1"/>
</dbReference>
<protein>
    <submittedName>
        <fullName evidence="3">Nitrite reductase small subunit NirD</fullName>
    </submittedName>
</protein>
<dbReference type="CDD" id="cd03529">
    <property type="entry name" value="Rieske_NirD"/>
    <property type="match status" value="1"/>
</dbReference>
<proteinExistence type="predicted"/>
<dbReference type="RefSeq" id="WP_005190288.1">
    <property type="nucleotide sequence ID" value="NZ_CP045804.1"/>
</dbReference>
<organism evidence="3">
    <name type="scientific">Gordonia amarae</name>
    <dbReference type="NCBI Taxonomy" id="36821"/>
    <lineage>
        <taxon>Bacteria</taxon>
        <taxon>Bacillati</taxon>
        <taxon>Actinomycetota</taxon>
        <taxon>Actinomycetes</taxon>
        <taxon>Mycobacteriales</taxon>
        <taxon>Gordoniaceae</taxon>
        <taxon>Gordonia</taxon>
    </lineage>
</organism>
<dbReference type="GO" id="GO:0008942">
    <property type="term" value="F:nitrite reductase [NAD(P)H] activity"/>
    <property type="evidence" value="ECO:0007669"/>
    <property type="project" value="InterPro"/>
</dbReference>
<keyword evidence="1" id="KW-0560">Oxidoreductase</keyword>
<dbReference type="GO" id="GO:0051537">
    <property type="term" value="F:2 iron, 2 sulfur cluster binding"/>
    <property type="evidence" value="ECO:0007669"/>
    <property type="project" value="InterPro"/>
</dbReference>
<keyword evidence="2" id="KW-0534">Nitrate assimilation</keyword>
<dbReference type="NCBIfam" id="TIGR02378">
    <property type="entry name" value="nirD_assim_sml"/>
    <property type="match status" value="1"/>
</dbReference>